<dbReference type="EMBL" id="BTSY01000007">
    <property type="protein sequence ID" value="GMT35513.1"/>
    <property type="molecule type" value="Genomic_DNA"/>
</dbReference>
<evidence type="ECO:0000313" key="4">
    <source>
        <dbReference type="Proteomes" id="UP001432322"/>
    </source>
</evidence>
<evidence type="ECO:0008006" key="5">
    <source>
        <dbReference type="Google" id="ProtNLM"/>
    </source>
</evidence>
<dbReference type="Proteomes" id="UP001432322">
    <property type="component" value="Unassembled WGS sequence"/>
</dbReference>
<evidence type="ECO:0000256" key="2">
    <source>
        <dbReference type="SAM" id="SignalP"/>
    </source>
</evidence>
<evidence type="ECO:0000256" key="1">
    <source>
        <dbReference type="SAM" id="MobiDB-lite"/>
    </source>
</evidence>
<accession>A0AAV5WXR9</accession>
<proteinExistence type="predicted"/>
<feature type="chain" id="PRO_5043764392" description="SXP/RAL-2 family protein Ani s 5-like cation-binding domain-containing protein" evidence="2">
    <location>
        <begin position="16"/>
        <end position="231"/>
    </location>
</feature>
<dbReference type="AlphaFoldDB" id="A0AAV5WXR9"/>
<feature type="compositionally biased region" description="Basic and acidic residues" evidence="1">
    <location>
        <begin position="212"/>
        <end position="231"/>
    </location>
</feature>
<evidence type="ECO:0000313" key="3">
    <source>
        <dbReference type="EMBL" id="GMT35513.1"/>
    </source>
</evidence>
<feature type="region of interest" description="Disordered" evidence="1">
    <location>
        <begin position="18"/>
        <end position="39"/>
    </location>
</feature>
<protein>
    <recommendedName>
        <fullName evidence="5">SXP/RAL-2 family protein Ani s 5-like cation-binding domain-containing protein</fullName>
    </recommendedName>
</protein>
<keyword evidence="2" id="KW-0732">Signal</keyword>
<sequence length="231" mass="26101">MHFLLVAALVSAAFAAPTTTEPEPTTAVPEVEPEVNSEVDPGTRSKVVEIFQKHNISDEATAEFFNLHLDKLPITEEKFGLLQEWIKKWNANEIKELEELSNSALAVQMGLTIARRVGDHFAKIAEFYEATSGVLDTGVTAEKAAQIAELQAGLDEYALKMIKKTTRHFAREVTEEWGLVDRDETEDSNEEDEEDKEDEKNDSKDEDEDEKEDKTEGEEKKIDEEEKENVE</sequence>
<comment type="caution">
    <text evidence="3">The sequence shown here is derived from an EMBL/GenBank/DDBJ whole genome shotgun (WGS) entry which is preliminary data.</text>
</comment>
<feature type="compositionally biased region" description="Acidic residues" evidence="1">
    <location>
        <begin position="183"/>
        <end position="197"/>
    </location>
</feature>
<organism evidence="3 4">
    <name type="scientific">Pristionchus fissidentatus</name>
    <dbReference type="NCBI Taxonomy" id="1538716"/>
    <lineage>
        <taxon>Eukaryota</taxon>
        <taxon>Metazoa</taxon>
        <taxon>Ecdysozoa</taxon>
        <taxon>Nematoda</taxon>
        <taxon>Chromadorea</taxon>
        <taxon>Rhabditida</taxon>
        <taxon>Rhabditina</taxon>
        <taxon>Diplogasteromorpha</taxon>
        <taxon>Diplogasteroidea</taxon>
        <taxon>Neodiplogasteridae</taxon>
        <taxon>Pristionchus</taxon>
    </lineage>
</organism>
<feature type="non-terminal residue" evidence="3">
    <location>
        <position position="231"/>
    </location>
</feature>
<feature type="signal peptide" evidence="2">
    <location>
        <begin position="1"/>
        <end position="15"/>
    </location>
</feature>
<name>A0AAV5WXR9_9BILA</name>
<feature type="region of interest" description="Disordered" evidence="1">
    <location>
        <begin position="179"/>
        <end position="231"/>
    </location>
</feature>
<gene>
    <name evidence="3" type="ORF">PFISCL1PPCAC_26810</name>
</gene>
<reference evidence="3" key="1">
    <citation type="submission" date="2023-10" db="EMBL/GenBank/DDBJ databases">
        <title>Genome assembly of Pristionchus species.</title>
        <authorList>
            <person name="Yoshida K."/>
            <person name="Sommer R.J."/>
        </authorList>
    </citation>
    <scope>NUCLEOTIDE SEQUENCE</scope>
    <source>
        <strain evidence="3">RS5133</strain>
    </source>
</reference>
<keyword evidence="4" id="KW-1185">Reference proteome</keyword>
<feature type="compositionally biased region" description="Low complexity" evidence="1">
    <location>
        <begin position="18"/>
        <end position="30"/>
    </location>
</feature>